<comment type="caution">
    <text evidence="8">The sequence shown here is derived from an EMBL/GenBank/DDBJ whole genome shotgun (WGS) entry which is preliminary data.</text>
</comment>
<keyword evidence="2 6" id="KW-0812">Transmembrane</keyword>
<keyword evidence="3 6" id="KW-1133">Transmembrane helix</keyword>
<dbReference type="GO" id="GO:0005886">
    <property type="term" value="C:plasma membrane"/>
    <property type="evidence" value="ECO:0007669"/>
    <property type="project" value="TreeGrafter"/>
</dbReference>
<feature type="domain" description="Late embryogenesis abundant protein LEA-2 subgroup" evidence="7">
    <location>
        <begin position="131"/>
        <end position="235"/>
    </location>
</feature>
<dbReference type="EMBL" id="JABWDY010028949">
    <property type="protein sequence ID" value="KAF5186689.1"/>
    <property type="molecule type" value="Genomic_DNA"/>
</dbReference>
<dbReference type="PANTHER" id="PTHR31234:SF2">
    <property type="entry name" value="OS05G0199100 PROTEIN"/>
    <property type="match status" value="1"/>
</dbReference>
<dbReference type="AlphaFoldDB" id="A0A7J6VNK2"/>
<sequence length="273" mass="30579">MADRVYPSSKPILNPPPQTLNGTTANTNTTTTNNPTFPQTKAQLYGASRPPYRPQPKPRRRRRSCCCACFLWTTLLIIALLLIIAIAGAVFWVLYHPQRPSFSVKTLRITQFNITTPKNSSPLLISKLNLTISTRNPNKKLVFIYNPITVSMKSNDIDVGSGSLPSFVHGKKNSTDLKFFISSGTGKELDEDSKKKLETDLKKKDGLPLEIELETKVQVKIGGFKTNRVRIRVTCKGYQVTAPNGKTPSMMKNTSSNSKCKVNLRIKIWKFTF</sequence>
<feature type="transmembrane region" description="Helical" evidence="6">
    <location>
        <begin position="69"/>
        <end position="95"/>
    </location>
</feature>
<evidence type="ECO:0000313" key="9">
    <source>
        <dbReference type="Proteomes" id="UP000554482"/>
    </source>
</evidence>
<evidence type="ECO:0000256" key="5">
    <source>
        <dbReference type="SAM" id="MobiDB-lite"/>
    </source>
</evidence>
<comment type="subcellular location">
    <subcellularLocation>
        <location evidence="1">Membrane</location>
        <topology evidence="1">Single-pass membrane protein</topology>
    </subcellularLocation>
</comment>
<dbReference type="InterPro" id="IPR044839">
    <property type="entry name" value="NDR1-like"/>
</dbReference>
<keyword evidence="4 6" id="KW-0472">Membrane</keyword>
<evidence type="ECO:0000256" key="1">
    <source>
        <dbReference type="ARBA" id="ARBA00004167"/>
    </source>
</evidence>
<evidence type="ECO:0000256" key="2">
    <source>
        <dbReference type="ARBA" id="ARBA00022692"/>
    </source>
</evidence>
<organism evidence="8 9">
    <name type="scientific">Thalictrum thalictroides</name>
    <name type="common">Rue-anemone</name>
    <name type="synonym">Anemone thalictroides</name>
    <dbReference type="NCBI Taxonomy" id="46969"/>
    <lineage>
        <taxon>Eukaryota</taxon>
        <taxon>Viridiplantae</taxon>
        <taxon>Streptophyta</taxon>
        <taxon>Embryophyta</taxon>
        <taxon>Tracheophyta</taxon>
        <taxon>Spermatophyta</taxon>
        <taxon>Magnoliopsida</taxon>
        <taxon>Ranunculales</taxon>
        <taxon>Ranunculaceae</taxon>
        <taxon>Thalictroideae</taxon>
        <taxon>Thalictrum</taxon>
    </lineage>
</organism>
<evidence type="ECO:0000256" key="3">
    <source>
        <dbReference type="ARBA" id="ARBA00022989"/>
    </source>
</evidence>
<accession>A0A7J6VNK2</accession>
<proteinExistence type="predicted"/>
<reference evidence="8 9" key="1">
    <citation type="submission" date="2020-06" db="EMBL/GenBank/DDBJ databases">
        <title>Transcriptomic and genomic resources for Thalictrum thalictroides and T. hernandezii: Facilitating candidate gene discovery in an emerging model plant lineage.</title>
        <authorList>
            <person name="Arias T."/>
            <person name="Riano-Pachon D.M."/>
            <person name="Di Stilio V.S."/>
        </authorList>
    </citation>
    <scope>NUCLEOTIDE SEQUENCE [LARGE SCALE GENOMIC DNA]</scope>
    <source>
        <strain evidence="9">cv. WT478/WT964</strain>
        <tissue evidence="8">Leaves</tissue>
    </source>
</reference>
<dbReference type="OrthoDB" id="777167at2759"/>
<dbReference type="PANTHER" id="PTHR31234">
    <property type="entry name" value="LATE EMBRYOGENESIS ABUNDANT (LEA) HYDROXYPROLINE-RICH GLYCOPROTEIN FAMILY"/>
    <property type="match status" value="1"/>
</dbReference>
<dbReference type="InterPro" id="IPR004864">
    <property type="entry name" value="LEA_2"/>
</dbReference>
<dbReference type="Proteomes" id="UP000554482">
    <property type="component" value="Unassembled WGS sequence"/>
</dbReference>
<feature type="region of interest" description="Disordered" evidence="5">
    <location>
        <begin position="1"/>
        <end position="60"/>
    </location>
</feature>
<evidence type="ECO:0000313" key="8">
    <source>
        <dbReference type="EMBL" id="KAF5186689.1"/>
    </source>
</evidence>
<name>A0A7J6VNK2_THATH</name>
<keyword evidence="9" id="KW-1185">Reference proteome</keyword>
<evidence type="ECO:0000256" key="6">
    <source>
        <dbReference type="SAM" id="Phobius"/>
    </source>
</evidence>
<feature type="compositionally biased region" description="Low complexity" evidence="5">
    <location>
        <begin position="19"/>
        <end position="36"/>
    </location>
</feature>
<protein>
    <submittedName>
        <fullName evidence="8">Late embryogenesis abundant protein</fullName>
    </submittedName>
</protein>
<evidence type="ECO:0000259" key="7">
    <source>
        <dbReference type="Pfam" id="PF03168"/>
    </source>
</evidence>
<evidence type="ECO:0000256" key="4">
    <source>
        <dbReference type="ARBA" id="ARBA00023136"/>
    </source>
</evidence>
<gene>
    <name evidence="8" type="ORF">FRX31_023721</name>
</gene>
<dbReference type="GO" id="GO:0098542">
    <property type="term" value="P:defense response to other organism"/>
    <property type="evidence" value="ECO:0007669"/>
    <property type="project" value="InterPro"/>
</dbReference>
<dbReference type="Pfam" id="PF03168">
    <property type="entry name" value="LEA_2"/>
    <property type="match status" value="1"/>
</dbReference>